<dbReference type="Proteomes" id="UP000515860">
    <property type="component" value="Chromosome"/>
</dbReference>
<keyword evidence="4" id="KW-1185">Reference proteome</keyword>
<keyword evidence="1" id="KW-0694">RNA-binding</keyword>
<proteinExistence type="predicted"/>
<dbReference type="SUPFAM" id="SSF55174">
    <property type="entry name" value="Alpha-L RNA-binding motif"/>
    <property type="match status" value="1"/>
</dbReference>
<dbReference type="PROSITE" id="PS50889">
    <property type="entry name" value="S4"/>
    <property type="match status" value="1"/>
</dbReference>
<dbReference type="InterPro" id="IPR040591">
    <property type="entry name" value="RqcP2_RBD"/>
</dbReference>
<evidence type="ECO:0000259" key="2">
    <source>
        <dbReference type="SMART" id="SM00363"/>
    </source>
</evidence>
<accession>A0A7G9GFK3</accession>
<organism evidence="3 4">
    <name type="scientific">Wansuia hejianensis</name>
    <dbReference type="NCBI Taxonomy" id="2763667"/>
    <lineage>
        <taxon>Bacteria</taxon>
        <taxon>Bacillati</taxon>
        <taxon>Bacillota</taxon>
        <taxon>Clostridia</taxon>
        <taxon>Lachnospirales</taxon>
        <taxon>Lachnospiraceae</taxon>
        <taxon>Wansuia</taxon>
    </lineage>
</organism>
<dbReference type="Gene3D" id="3.30.1370.160">
    <property type="match status" value="1"/>
</dbReference>
<evidence type="ECO:0000313" key="4">
    <source>
        <dbReference type="Proteomes" id="UP000515860"/>
    </source>
</evidence>
<protein>
    <submittedName>
        <fullName evidence="3">RNA-binding protein</fullName>
    </submittedName>
</protein>
<sequence>MEREELFCRRMEELADAAYSRGIVTFSDFLDLYELHMIHGIDWRGHGVTVAHSGGYDSAERQIAAFLPDALLFEWQYPWKCLKVLPAAPKFAETLTHRDYLGSILGLGIERCKIGDILVKGNEACFFCQERMADFLLQELRTVRHTSVTVEACDFQEQGFRPEEEEITGTVASVRLDSVISLAFSISRSSTAPLIEGGKVFVNGKLITSNGYHLNEGDLISVRGQGKFRYGSMMNQTKKGRKLINLFRYI</sequence>
<feature type="domain" description="RNA-binding S4" evidence="2">
    <location>
        <begin position="174"/>
        <end position="231"/>
    </location>
</feature>
<dbReference type="EMBL" id="CP060635">
    <property type="protein sequence ID" value="QNM09585.1"/>
    <property type="molecule type" value="Genomic_DNA"/>
</dbReference>
<evidence type="ECO:0000313" key="3">
    <source>
        <dbReference type="EMBL" id="QNM09585.1"/>
    </source>
</evidence>
<reference evidence="3 4" key="1">
    <citation type="submission" date="2020-08" db="EMBL/GenBank/DDBJ databases">
        <authorList>
            <person name="Liu C."/>
            <person name="Sun Q."/>
        </authorList>
    </citation>
    <scope>NUCLEOTIDE SEQUENCE [LARGE SCALE GENOMIC DNA]</scope>
    <source>
        <strain evidence="3 4">NSJ-29</strain>
    </source>
</reference>
<dbReference type="Gene3D" id="3.30.70.330">
    <property type="match status" value="1"/>
</dbReference>
<dbReference type="GO" id="GO:0003723">
    <property type="term" value="F:RNA binding"/>
    <property type="evidence" value="ECO:0007669"/>
    <property type="project" value="UniProtKB-KW"/>
</dbReference>
<dbReference type="Pfam" id="PF01479">
    <property type="entry name" value="S4"/>
    <property type="match status" value="1"/>
</dbReference>
<evidence type="ECO:0000256" key="1">
    <source>
        <dbReference type="PROSITE-ProRule" id="PRU00182"/>
    </source>
</evidence>
<dbReference type="Pfam" id="PF17774">
    <property type="entry name" value="YlmH_RBD"/>
    <property type="match status" value="1"/>
</dbReference>
<dbReference type="SMART" id="SM00363">
    <property type="entry name" value="S4"/>
    <property type="match status" value="1"/>
</dbReference>
<dbReference type="RefSeq" id="WP_118644528.1">
    <property type="nucleotide sequence ID" value="NZ_CP060635.1"/>
</dbReference>
<dbReference type="InterPro" id="IPR036986">
    <property type="entry name" value="S4_RNA-bd_sf"/>
</dbReference>
<dbReference type="KEGG" id="whj:H9Q79_04660"/>
<dbReference type="CDD" id="cd00165">
    <property type="entry name" value="S4"/>
    <property type="match status" value="1"/>
</dbReference>
<dbReference type="AlphaFoldDB" id="A0A7G9GFK3"/>
<dbReference type="Gene3D" id="3.10.290.10">
    <property type="entry name" value="RNA-binding S4 domain"/>
    <property type="match status" value="1"/>
</dbReference>
<gene>
    <name evidence="3" type="ORF">H9Q79_04660</name>
</gene>
<name>A0A7G9GFK3_9FIRM</name>
<dbReference type="InterPro" id="IPR012677">
    <property type="entry name" value="Nucleotide-bd_a/b_plait_sf"/>
</dbReference>
<dbReference type="InterPro" id="IPR002942">
    <property type="entry name" value="S4_RNA-bd"/>
</dbReference>